<organism evidence="1 2">
    <name type="scientific">Entomophthora muscae</name>
    <dbReference type="NCBI Taxonomy" id="34485"/>
    <lineage>
        <taxon>Eukaryota</taxon>
        <taxon>Fungi</taxon>
        <taxon>Fungi incertae sedis</taxon>
        <taxon>Zoopagomycota</taxon>
        <taxon>Entomophthoromycotina</taxon>
        <taxon>Entomophthoromycetes</taxon>
        <taxon>Entomophthorales</taxon>
        <taxon>Entomophthoraceae</taxon>
        <taxon>Entomophthora</taxon>
    </lineage>
</organism>
<evidence type="ECO:0000313" key="2">
    <source>
        <dbReference type="Proteomes" id="UP001165960"/>
    </source>
</evidence>
<comment type="caution">
    <text evidence="1">The sequence shown here is derived from an EMBL/GenBank/DDBJ whole genome shotgun (WGS) entry which is preliminary data.</text>
</comment>
<sequence length="203" mass="23390">MRILCLGYSLCVSPRAAHELFASRHSLLGSFPLFLRKCSYRFDIHFSNTIYQTPFLNYYGSAFLMFELSTPFLNLVYFMVTTIHGFGFEFASVFISNLFLQDKCSYSKTLLFKLNGIVLLLVFFLVRIVFGLYMSVKTFESVITEGYRAPLHLMALYGSANVALNLLNQLWFYKLVCLFIRKLNYYDRSLTSPHSSPAKNVSS</sequence>
<keyword evidence="2" id="KW-1185">Reference proteome</keyword>
<dbReference type="Proteomes" id="UP001165960">
    <property type="component" value="Unassembled WGS sequence"/>
</dbReference>
<reference evidence="1" key="1">
    <citation type="submission" date="2022-04" db="EMBL/GenBank/DDBJ databases">
        <title>Genome of the entomopathogenic fungus Entomophthora muscae.</title>
        <authorList>
            <person name="Elya C."/>
            <person name="Lovett B.R."/>
            <person name="Lee E."/>
            <person name="Macias A.M."/>
            <person name="Hajek A.E."/>
            <person name="De Bivort B.L."/>
            <person name="Kasson M.T."/>
            <person name="De Fine Licht H.H."/>
            <person name="Stajich J.E."/>
        </authorList>
    </citation>
    <scope>NUCLEOTIDE SEQUENCE</scope>
    <source>
        <strain evidence="1">Berkeley</strain>
    </source>
</reference>
<protein>
    <submittedName>
        <fullName evidence="1">Uncharacterized protein</fullName>
    </submittedName>
</protein>
<name>A0ACC2UQX8_9FUNG</name>
<dbReference type="EMBL" id="QTSX02000079">
    <property type="protein sequence ID" value="KAJ9088901.1"/>
    <property type="molecule type" value="Genomic_DNA"/>
</dbReference>
<proteinExistence type="predicted"/>
<gene>
    <name evidence="1" type="ORF">DSO57_1018299</name>
</gene>
<accession>A0ACC2UQX8</accession>
<evidence type="ECO:0000313" key="1">
    <source>
        <dbReference type="EMBL" id="KAJ9088901.1"/>
    </source>
</evidence>